<evidence type="ECO:0000256" key="8">
    <source>
        <dbReference type="ARBA" id="ARBA00040243"/>
    </source>
</evidence>
<dbReference type="PANTHER" id="PTHR42808">
    <property type="entry name" value="HYDROXYSTEROID DEHYDROGENASE-LIKE PROTEIN 2"/>
    <property type="match status" value="1"/>
</dbReference>
<dbReference type="NCBIfam" id="NF006133">
    <property type="entry name" value="PRK08278.1"/>
    <property type="match status" value="1"/>
</dbReference>
<dbReference type="GO" id="GO:0016491">
    <property type="term" value="F:oxidoreductase activity"/>
    <property type="evidence" value="ECO:0007669"/>
    <property type="project" value="UniProtKB-KW"/>
</dbReference>
<dbReference type="InterPro" id="IPR002347">
    <property type="entry name" value="SDR_fam"/>
</dbReference>
<evidence type="ECO:0000256" key="2">
    <source>
        <dbReference type="ARBA" id="ARBA00004275"/>
    </source>
</evidence>
<gene>
    <name evidence="9" type="ORF">AYI69_g8011</name>
</gene>
<comment type="caution">
    <text evidence="9">The sequence shown here is derived from an EMBL/GenBank/DDBJ whole genome shotgun (WGS) entry which is preliminary data.</text>
</comment>
<dbReference type="GO" id="GO:0005739">
    <property type="term" value="C:mitochondrion"/>
    <property type="evidence" value="ECO:0007669"/>
    <property type="project" value="UniProtKB-SubCell"/>
</dbReference>
<evidence type="ECO:0000256" key="3">
    <source>
        <dbReference type="ARBA" id="ARBA00006484"/>
    </source>
</evidence>
<dbReference type="GO" id="GO:0005777">
    <property type="term" value="C:peroxisome"/>
    <property type="evidence" value="ECO:0007669"/>
    <property type="project" value="UniProtKB-SubCell"/>
</dbReference>
<accession>A0A1R1XMY2</accession>
<sequence>MSPQHKSLKDKVIFITGASRGIGLAMALRAAKDGAKVAIAAKTTDTHSKLPGTIYTAAKEIEQAGGQALALKCDIRFEQEIIDALAKTNRKFGRIDMVICNASAVYMGESTDMTPTSRIDLMHSINVRGTLLTCKHAIPYLKKSDSAHIVIASPPINFDKIGWNTSYSITKYSMSMITLGLSQELRSSNIAVNSIWPLTPIETAALNVTDPSRARKFSRTPEIMADATHIILTSDPKLQANTGNFYIDEVVLRKFANFKNKDFEQYSSIKNSDMPLSSSFFLSDEFLDSIRVMRNSSKL</sequence>
<dbReference type="InterPro" id="IPR036291">
    <property type="entry name" value="NAD(P)-bd_dom_sf"/>
</dbReference>
<dbReference type="Proteomes" id="UP000187429">
    <property type="component" value="Unassembled WGS sequence"/>
</dbReference>
<keyword evidence="5" id="KW-0560">Oxidoreductase</keyword>
<keyword evidence="10" id="KW-1185">Reference proteome</keyword>
<evidence type="ECO:0000256" key="5">
    <source>
        <dbReference type="ARBA" id="ARBA00023002"/>
    </source>
</evidence>
<keyword evidence="7" id="KW-0576">Peroxisome</keyword>
<dbReference type="PANTHER" id="PTHR42808:SF3">
    <property type="entry name" value="HYDROXYSTEROID DEHYDROGENASE-LIKE PROTEIN 2"/>
    <property type="match status" value="1"/>
</dbReference>
<dbReference type="Pfam" id="PF00106">
    <property type="entry name" value="adh_short"/>
    <property type="match status" value="1"/>
</dbReference>
<dbReference type="Gene3D" id="3.40.50.720">
    <property type="entry name" value="NAD(P)-binding Rossmann-like Domain"/>
    <property type="match status" value="1"/>
</dbReference>
<dbReference type="AlphaFoldDB" id="A0A1R1XMY2"/>
<dbReference type="InterPro" id="IPR020904">
    <property type="entry name" value="Sc_DH/Rdtase_CS"/>
</dbReference>
<evidence type="ECO:0000256" key="1">
    <source>
        <dbReference type="ARBA" id="ARBA00004173"/>
    </source>
</evidence>
<proteinExistence type="inferred from homology"/>
<evidence type="ECO:0000256" key="7">
    <source>
        <dbReference type="ARBA" id="ARBA00023140"/>
    </source>
</evidence>
<dbReference type="SUPFAM" id="SSF51735">
    <property type="entry name" value="NAD(P)-binding Rossmann-fold domains"/>
    <property type="match status" value="1"/>
</dbReference>
<protein>
    <recommendedName>
        <fullName evidence="8">Hydroxysteroid dehydrogenase-like protein 2</fullName>
    </recommendedName>
</protein>
<evidence type="ECO:0000256" key="4">
    <source>
        <dbReference type="ARBA" id="ARBA00022857"/>
    </source>
</evidence>
<dbReference type="PRINTS" id="PR00081">
    <property type="entry name" value="GDHRDH"/>
</dbReference>
<dbReference type="FunFam" id="3.40.50.720:FF:000301">
    <property type="entry name" value="Hydroxysteroid dehydrogenase like 2"/>
    <property type="match status" value="1"/>
</dbReference>
<keyword evidence="4" id="KW-0521">NADP</keyword>
<comment type="subcellular location">
    <subcellularLocation>
        <location evidence="1">Mitochondrion</location>
    </subcellularLocation>
    <subcellularLocation>
        <location evidence="2">Peroxisome</location>
    </subcellularLocation>
</comment>
<dbReference type="EMBL" id="LSSM01004052">
    <property type="protein sequence ID" value="OMJ15985.1"/>
    <property type="molecule type" value="Genomic_DNA"/>
</dbReference>
<dbReference type="OrthoDB" id="5327538at2759"/>
<dbReference type="InterPro" id="IPR051935">
    <property type="entry name" value="HSDL2"/>
</dbReference>
<reference evidence="10" key="1">
    <citation type="submission" date="2017-01" db="EMBL/GenBank/DDBJ databases">
        <authorList>
            <person name="Wang Y."/>
            <person name="White M."/>
            <person name="Kvist S."/>
            <person name="Moncalvo J.-M."/>
        </authorList>
    </citation>
    <scope>NUCLEOTIDE SEQUENCE [LARGE SCALE GENOMIC DNA]</scope>
    <source>
        <strain evidence="10">ID-206-W2</strain>
    </source>
</reference>
<name>A0A1R1XMY2_9FUNG</name>
<evidence type="ECO:0000256" key="6">
    <source>
        <dbReference type="ARBA" id="ARBA00023128"/>
    </source>
</evidence>
<keyword evidence="6" id="KW-0496">Mitochondrion</keyword>
<evidence type="ECO:0000313" key="9">
    <source>
        <dbReference type="EMBL" id="OMJ15985.1"/>
    </source>
</evidence>
<evidence type="ECO:0000313" key="10">
    <source>
        <dbReference type="Proteomes" id="UP000187429"/>
    </source>
</evidence>
<organism evidence="9 10">
    <name type="scientific">Smittium culicis</name>
    <dbReference type="NCBI Taxonomy" id="133412"/>
    <lineage>
        <taxon>Eukaryota</taxon>
        <taxon>Fungi</taxon>
        <taxon>Fungi incertae sedis</taxon>
        <taxon>Zoopagomycota</taxon>
        <taxon>Kickxellomycotina</taxon>
        <taxon>Harpellomycetes</taxon>
        <taxon>Harpellales</taxon>
        <taxon>Legeriomycetaceae</taxon>
        <taxon>Smittium</taxon>
    </lineage>
</organism>
<dbReference type="PROSITE" id="PS00061">
    <property type="entry name" value="ADH_SHORT"/>
    <property type="match status" value="1"/>
</dbReference>
<comment type="similarity">
    <text evidence="3">Belongs to the short-chain dehydrogenases/reductases (SDR) family.</text>
</comment>